<sequence>MVLTDTGAKLSKTLIREGTVPPPPGARPWMLDATAWDGSVDDYVDAMVWLVGVMLADPKHFYRSYTTQEIDRLMTRHTAAPAQPRARHMNLYRRYFDLVASGRKTIEVRVQYANLRNLTAGQHIKFACGQDECLVRVVRVARYASFEEMLDTEGPENVNPDSPREQQLTNIRRIYGPEKEALGVLAVEIERVTA</sequence>
<evidence type="ECO:0000313" key="3">
    <source>
        <dbReference type="Proteomes" id="UP001230654"/>
    </source>
</evidence>
<accession>A0ABU0NHA4</accession>
<dbReference type="SMART" id="SM01022">
    <property type="entry name" value="ASCH"/>
    <property type="match status" value="1"/>
</dbReference>
<dbReference type="RefSeq" id="WP_307160679.1">
    <property type="nucleotide sequence ID" value="NZ_JAUSWV010000001.1"/>
</dbReference>
<dbReference type="InterPro" id="IPR015947">
    <property type="entry name" value="PUA-like_sf"/>
</dbReference>
<comment type="caution">
    <text evidence="2">The sequence shown here is derived from an EMBL/GenBank/DDBJ whole genome shotgun (WGS) entry which is preliminary data.</text>
</comment>
<gene>
    <name evidence="2" type="ORF">QF030_000138</name>
</gene>
<keyword evidence="3" id="KW-1185">Reference proteome</keyword>
<feature type="domain" description="ASCH" evidence="1">
    <location>
        <begin position="89"/>
        <end position="193"/>
    </location>
</feature>
<evidence type="ECO:0000313" key="2">
    <source>
        <dbReference type="EMBL" id="MDQ0577960.1"/>
    </source>
</evidence>
<dbReference type="Pfam" id="PF04266">
    <property type="entry name" value="ASCH"/>
    <property type="match status" value="1"/>
</dbReference>
<organism evidence="2 3">
    <name type="scientific">Streptomyces rishiriensis</name>
    <dbReference type="NCBI Taxonomy" id="68264"/>
    <lineage>
        <taxon>Bacteria</taxon>
        <taxon>Bacillati</taxon>
        <taxon>Actinomycetota</taxon>
        <taxon>Actinomycetes</taxon>
        <taxon>Kitasatosporales</taxon>
        <taxon>Streptomycetaceae</taxon>
        <taxon>Streptomyces</taxon>
    </lineage>
</organism>
<protein>
    <submittedName>
        <fullName evidence="2">ASC-1-like (ASCH) protein</fullName>
    </submittedName>
</protein>
<dbReference type="SUPFAM" id="SSF88697">
    <property type="entry name" value="PUA domain-like"/>
    <property type="match status" value="1"/>
</dbReference>
<reference evidence="2 3" key="1">
    <citation type="submission" date="2023-07" db="EMBL/GenBank/DDBJ databases">
        <title>Comparative genomics of wheat-associated soil bacteria to identify genetic determinants of phenazine resistance.</title>
        <authorList>
            <person name="Mouncey N."/>
        </authorList>
    </citation>
    <scope>NUCLEOTIDE SEQUENCE [LARGE SCALE GENOMIC DNA]</scope>
    <source>
        <strain evidence="2 3">B2I6</strain>
    </source>
</reference>
<proteinExistence type="predicted"/>
<dbReference type="Proteomes" id="UP001230654">
    <property type="component" value="Unassembled WGS sequence"/>
</dbReference>
<name>A0ABU0NHA4_STRRH</name>
<evidence type="ECO:0000259" key="1">
    <source>
        <dbReference type="SMART" id="SM01022"/>
    </source>
</evidence>
<dbReference type="InterPro" id="IPR007374">
    <property type="entry name" value="ASCH_domain"/>
</dbReference>
<dbReference type="EMBL" id="JAUSWV010000001">
    <property type="protein sequence ID" value="MDQ0577960.1"/>
    <property type="molecule type" value="Genomic_DNA"/>
</dbReference>
<dbReference type="Gene3D" id="2.30.130.30">
    <property type="entry name" value="Hypothetical protein"/>
    <property type="match status" value="1"/>
</dbReference>